<dbReference type="SUPFAM" id="SSF48498">
    <property type="entry name" value="Tetracyclin repressor-like, C-terminal domain"/>
    <property type="match status" value="1"/>
</dbReference>
<name>A0A6P1P4G8_9BACT</name>
<reference evidence="4 5" key="1">
    <citation type="submission" date="2020-01" db="EMBL/GenBank/DDBJ databases">
        <authorList>
            <person name="Kim M."/>
        </authorList>
    </citation>
    <scope>NUCLEOTIDE SEQUENCE [LARGE SCALE GENOMIC DNA]</scope>
    <source>
        <strain evidence="4 5">BT10</strain>
    </source>
</reference>
<gene>
    <name evidence="4" type="ORF">GU926_18320</name>
</gene>
<dbReference type="PRINTS" id="PR00455">
    <property type="entry name" value="HTHTETR"/>
</dbReference>
<dbReference type="PROSITE" id="PS50977">
    <property type="entry name" value="HTH_TETR_2"/>
    <property type="match status" value="1"/>
</dbReference>
<accession>A0A6P1P4G8</accession>
<dbReference type="Pfam" id="PF16295">
    <property type="entry name" value="TetR_C_10"/>
    <property type="match status" value="1"/>
</dbReference>
<evidence type="ECO:0000256" key="1">
    <source>
        <dbReference type="ARBA" id="ARBA00023125"/>
    </source>
</evidence>
<evidence type="ECO:0000313" key="5">
    <source>
        <dbReference type="Proteomes" id="UP000464214"/>
    </source>
</evidence>
<dbReference type="Proteomes" id="UP000464214">
    <property type="component" value="Chromosome"/>
</dbReference>
<dbReference type="InterPro" id="IPR032551">
    <property type="entry name" value="BscR_C"/>
</dbReference>
<dbReference type="Pfam" id="PF00440">
    <property type="entry name" value="TetR_N"/>
    <property type="match status" value="1"/>
</dbReference>
<evidence type="ECO:0000259" key="3">
    <source>
        <dbReference type="PROSITE" id="PS50977"/>
    </source>
</evidence>
<protein>
    <submittedName>
        <fullName evidence="4">TetR family transcriptional regulator</fullName>
    </submittedName>
</protein>
<dbReference type="KEGG" id="nib:GU926_18320"/>
<dbReference type="SUPFAM" id="SSF46689">
    <property type="entry name" value="Homeodomain-like"/>
    <property type="match status" value="1"/>
</dbReference>
<dbReference type="RefSeq" id="WP_160694486.1">
    <property type="nucleotide sequence ID" value="NZ_CP047897.1"/>
</dbReference>
<feature type="domain" description="HTH tetR-type" evidence="3">
    <location>
        <begin position="6"/>
        <end position="66"/>
    </location>
</feature>
<dbReference type="InterPro" id="IPR001647">
    <property type="entry name" value="HTH_TetR"/>
</dbReference>
<dbReference type="InterPro" id="IPR036271">
    <property type="entry name" value="Tet_transcr_reg_TetR-rel_C_sf"/>
</dbReference>
<keyword evidence="1 2" id="KW-0238">DNA-binding</keyword>
<dbReference type="PANTHER" id="PTHR30055">
    <property type="entry name" value="HTH-TYPE TRANSCRIPTIONAL REGULATOR RUTR"/>
    <property type="match status" value="1"/>
</dbReference>
<dbReference type="EMBL" id="CP047897">
    <property type="protein sequence ID" value="QHL89282.1"/>
    <property type="molecule type" value="Genomic_DNA"/>
</dbReference>
<proteinExistence type="predicted"/>
<dbReference type="InterPro" id="IPR009057">
    <property type="entry name" value="Homeodomain-like_sf"/>
</dbReference>
<feature type="DNA-binding region" description="H-T-H motif" evidence="2">
    <location>
        <begin position="29"/>
        <end position="48"/>
    </location>
</feature>
<evidence type="ECO:0000313" key="4">
    <source>
        <dbReference type="EMBL" id="QHL89282.1"/>
    </source>
</evidence>
<organism evidence="4 5">
    <name type="scientific">Nibribacter ruber</name>
    <dbReference type="NCBI Taxonomy" id="2698458"/>
    <lineage>
        <taxon>Bacteria</taxon>
        <taxon>Pseudomonadati</taxon>
        <taxon>Bacteroidota</taxon>
        <taxon>Cytophagia</taxon>
        <taxon>Cytophagales</taxon>
        <taxon>Hymenobacteraceae</taxon>
        <taxon>Nibribacter</taxon>
    </lineage>
</organism>
<dbReference type="InterPro" id="IPR050109">
    <property type="entry name" value="HTH-type_TetR-like_transc_reg"/>
</dbReference>
<keyword evidence="5" id="KW-1185">Reference proteome</keyword>
<dbReference type="PANTHER" id="PTHR30055:SF222">
    <property type="entry name" value="REGULATORY PROTEIN"/>
    <property type="match status" value="1"/>
</dbReference>
<dbReference type="AlphaFoldDB" id="A0A6P1P4G8"/>
<dbReference type="GO" id="GO:0003677">
    <property type="term" value="F:DNA binding"/>
    <property type="evidence" value="ECO:0007669"/>
    <property type="project" value="UniProtKB-UniRule"/>
</dbReference>
<sequence length="190" mass="22116">MAENIAEKKKAILESTLKLIQQNGFHGTPMSLVAKEAGVAAGTIYHYFDSKDTLILELFAYTQRQMQLTLQQGLHPEMDFEESFFLRWINRCQFYIDHPEVLFFLEQFVNSPFYPRCTQQSDHYQNEIKEFIELGNQHGILRDMPPKLMAMMIHSSIMTAAKVHITGKAHLSEKEFTQLAQMNWDGIRKL</sequence>
<evidence type="ECO:0000256" key="2">
    <source>
        <dbReference type="PROSITE-ProRule" id="PRU00335"/>
    </source>
</evidence>
<dbReference type="Gene3D" id="1.10.357.10">
    <property type="entry name" value="Tetracycline Repressor, domain 2"/>
    <property type="match status" value="1"/>
</dbReference>